<feature type="compositionally biased region" description="Polar residues" evidence="1">
    <location>
        <begin position="1"/>
        <end position="12"/>
    </location>
</feature>
<name>A0A0W0FC46_MONRR</name>
<evidence type="ECO:0000313" key="2">
    <source>
        <dbReference type="EMBL" id="KTB33886.1"/>
    </source>
</evidence>
<feature type="region of interest" description="Disordered" evidence="1">
    <location>
        <begin position="319"/>
        <end position="358"/>
    </location>
</feature>
<dbReference type="AlphaFoldDB" id="A0A0W0FC46"/>
<feature type="compositionally biased region" description="Low complexity" evidence="1">
    <location>
        <begin position="429"/>
        <end position="448"/>
    </location>
</feature>
<gene>
    <name evidence="2" type="ORF">WG66_13524</name>
</gene>
<dbReference type="EMBL" id="LATX01002124">
    <property type="protein sequence ID" value="KTB33886.1"/>
    <property type="molecule type" value="Genomic_DNA"/>
</dbReference>
<proteinExistence type="predicted"/>
<protein>
    <submittedName>
        <fullName evidence="2">Uncharacterized protein</fullName>
    </submittedName>
</protein>
<comment type="caution">
    <text evidence="2">The sequence shown here is derived from an EMBL/GenBank/DDBJ whole genome shotgun (WGS) entry which is preliminary data.</text>
</comment>
<dbReference type="Proteomes" id="UP000054988">
    <property type="component" value="Unassembled WGS sequence"/>
</dbReference>
<accession>A0A0W0FC46</accession>
<feature type="region of interest" description="Disordered" evidence="1">
    <location>
        <begin position="1"/>
        <end position="25"/>
    </location>
</feature>
<reference evidence="2 3" key="1">
    <citation type="submission" date="2015-12" db="EMBL/GenBank/DDBJ databases">
        <title>Draft genome sequence of Moniliophthora roreri, the causal agent of frosty pod rot of cacao.</title>
        <authorList>
            <person name="Aime M.C."/>
            <person name="Diaz-Valderrama J.R."/>
            <person name="Kijpornyongpan T."/>
            <person name="Phillips-Mora W."/>
        </authorList>
    </citation>
    <scope>NUCLEOTIDE SEQUENCE [LARGE SCALE GENOMIC DNA]</scope>
    <source>
        <strain evidence="2 3">MCA 2952</strain>
    </source>
</reference>
<feature type="region of interest" description="Disordered" evidence="1">
    <location>
        <begin position="429"/>
        <end position="450"/>
    </location>
</feature>
<feature type="region of interest" description="Disordered" evidence="1">
    <location>
        <begin position="182"/>
        <end position="270"/>
    </location>
</feature>
<sequence length="482" mass="52152">MSSQGSATSNLHDQPLPHPPTQMYNDDHVHYTGPFTPSPFELLYLVNTGEHDDTLRLGTAASPVHRITIDGLIRLREQRVALDRIVQETNTYSANLAYNATAGAAGGLVLQGPATVPSLPMYPQNDRQPATSDHTGTIPKDVCDADPNSPEFWMAQAAYAERIRNAAELACEQFSRIPSIPTPSFGLSRPFNRTGPTAPVHPAEQLPSAPSSPTSLVYPDPPSPSSNDSSDGSIVVEHIPPSEPGSPPMYTASIGIRTPTPSDSGTEAVESDVESIHSPQIQGCDNCDPPATVLFRADGAINPYFQPLRITFTRDQHTPEPIAREPESDTNSSENVDSRPDTSSSDQSSSPNNSDDMTGEVYEYLSALCAEWRTTAAENVRATVVRYAGRLRLVTSLEIVVSNDGRKELLETTIPSAHNLLTMISTGVTPTPNSMETESSSSTAAATENAEEQYEWVYTGRQESFREVTLSDGTVARLEFRP</sequence>
<feature type="compositionally biased region" description="Low complexity" evidence="1">
    <location>
        <begin position="341"/>
        <end position="356"/>
    </location>
</feature>
<evidence type="ECO:0000256" key="1">
    <source>
        <dbReference type="SAM" id="MobiDB-lite"/>
    </source>
</evidence>
<organism evidence="2 3">
    <name type="scientific">Moniliophthora roreri</name>
    <name type="common">Frosty pod rot fungus</name>
    <name type="synonym">Monilia roreri</name>
    <dbReference type="NCBI Taxonomy" id="221103"/>
    <lineage>
        <taxon>Eukaryota</taxon>
        <taxon>Fungi</taxon>
        <taxon>Dikarya</taxon>
        <taxon>Basidiomycota</taxon>
        <taxon>Agaricomycotina</taxon>
        <taxon>Agaricomycetes</taxon>
        <taxon>Agaricomycetidae</taxon>
        <taxon>Agaricales</taxon>
        <taxon>Marasmiineae</taxon>
        <taxon>Marasmiaceae</taxon>
        <taxon>Moniliophthora</taxon>
    </lineage>
</organism>
<evidence type="ECO:0000313" key="3">
    <source>
        <dbReference type="Proteomes" id="UP000054988"/>
    </source>
</evidence>